<keyword evidence="4" id="KW-1185">Reference proteome</keyword>
<feature type="transmembrane region" description="Helical" evidence="2">
    <location>
        <begin position="95"/>
        <end position="117"/>
    </location>
</feature>
<dbReference type="EMBL" id="JBDJPC010000016">
    <property type="protein sequence ID" value="KAL1487926.1"/>
    <property type="molecule type" value="Genomic_DNA"/>
</dbReference>
<name>A0ABD1DZU2_HYPHA</name>
<protein>
    <submittedName>
        <fullName evidence="3">Uncharacterized protein</fullName>
    </submittedName>
</protein>
<evidence type="ECO:0000313" key="4">
    <source>
        <dbReference type="Proteomes" id="UP001566132"/>
    </source>
</evidence>
<evidence type="ECO:0000313" key="3">
    <source>
        <dbReference type="EMBL" id="KAL1487926.1"/>
    </source>
</evidence>
<keyword evidence="2" id="KW-0472">Membrane</keyword>
<gene>
    <name evidence="3" type="ORF">ABEB36_015311</name>
</gene>
<proteinExistence type="predicted"/>
<organism evidence="3 4">
    <name type="scientific">Hypothenemus hampei</name>
    <name type="common">Coffee berry borer</name>
    <dbReference type="NCBI Taxonomy" id="57062"/>
    <lineage>
        <taxon>Eukaryota</taxon>
        <taxon>Metazoa</taxon>
        <taxon>Ecdysozoa</taxon>
        <taxon>Arthropoda</taxon>
        <taxon>Hexapoda</taxon>
        <taxon>Insecta</taxon>
        <taxon>Pterygota</taxon>
        <taxon>Neoptera</taxon>
        <taxon>Endopterygota</taxon>
        <taxon>Coleoptera</taxon>
        <taxon>Polyphaga</taxon>
        <taxon>Cucujiformia</taxon>
        <taxon>Curculionidae</taxon>
        <taxon>Scolytinae</taxon>
        <taxon>Hypothenemus</taxon>
    </lineage>
</organism>
<evidence type="ECO:0000256" key="1">
    <source>
        <dbReference type="SAM" id="MobiDB-lite"/>
    </source>
</evidence>
<sequence length="141" mass="15925">MEDGEPQQIFEEINNFRSNLAKDSKERTSQNTSHTSPNYQTTIKTRAEEPKRHFSPATDPANMGNSESKKSETSDTGVINNEVRMCPPTNPLEDHIVPVLYILLGAVTSFVLIKAYLLHKARLKKRYQSTPNLRASTHDIV</sequence>
<accession>A0ABD1DZU2</accession>
<keyword evidence="2" id="KW-0812">Transmembrane</keyword>
<comment type="caution">
    <text evidence="3">The sequence shown here is derived from an EMBL/GenBank/DDBJ whole genome shotgun (WGS) entry which is preliminary data.</text>
</comment>
<dbReference type="AlphaFoldDB" id="A0ABD1DZU2"/>
<dbReference type="Proteomes" id="UP001566132">
    <property type="component" value="Unassembled WGS sequence"/>
</dbReference>
<reference evidence="3 4" key="1">
    <citation type="submission" date="2024-05" db="EMBL/GenBank/DDBJ databases">
        <title>Genetic variation in Jamaican populations of the coffee berry borer (Hypothenemus hampei).</title>
        <authorList>
            <person name="Errbii M."/>
            <person name="Myrie A."/>
        </authorList>
    </citation>
    <scope>NUCLEOTIDE SEQUENCE [LARGE SCALE GENOMIC DNA]</scope>
    <source>
        <strain evidence="3">JA-Hopewell-2020-01-JO</strain>
        <tissue evidence="3">Whole body</tissue>
    </source>
</reference>
<keyword evidence="2" id="KW-1133">Transmembrane helix</keyword>
<evidence type="ECO:0000256" key="2">
    <source>
        <dbReference type="SAM" id="Phobius"/>
    </source>
</evidence>
<feature type="compositionally biased region" description="Polar residues" evidence="1">
    <location>
        <begin position="29"/>
        <end position="44"/>
    </location>
</feature>
<feature type="region of interest" description="Disordered" evidence="1">
    <location>
        <begin position="1"/>
        <end position="82"/>
    </location>
</feature>